<dbReference type="EMBL" id="CAKOGL010000017">
    <property type="protein sequence ID" value="CAH2096698.1"/>
    <property type="molecule type" value="Genomic_DNA"/>
</dbReference>
<dbReference type="Proteomes" id="UP001153954">
    <property type="component" value="Unassembled WGS sequence"/>
</dbReference>
<gene>
    <name evidence="2" type="ORF">EEDITHA_LOCUS12005</name>
</gene>
<keyword evidence="3" id="KW-1185">Reference proteome</keyword>
<evidence type="ECO:0000313" key="3">
    <source>
        <dbReference type="Proteomes" id="UP001153954"/>
    </source>
</evidence>
<evidence type="ECO:0000256" key="1">
    <source>
        <dbReference type="SAM" id="MobiDB-lite"/>
    </source>
</evidence>
<accession>A0AAU9UBX8</accession>
<proteinExistence type="predicted"/>
<name>A0AAU9UBX8_EUPED</name>
<sequence length="82" mass="9566">MSGNLRVAYNQVSDNEYKKCLQQKICRLLQNRNRYQIRRNDNVNGDYDVDSTGDDNCGNKNDDRVKKDDDDDDNDNDDNCVD</sequence>
<evidence type="ECO:0000313" key="2">
    <source>
        <dbReference type="EMBL" id="CAH2096698.1"/>
    </source>
</evidence>
<dbReference type="AlphaFoldDB" id="A0AAU9UBX8"/>
<reference evidence="2" key="1">
    <citation type="submission" date="2022-03" db="EMBL/GenBank/DDBJ databases">
        <authorList>
            <person name="Tunstrom K."/>
        </authorList>
    </citation>
    <scope>NUCLEOTIDE SEQUENCE</scope>
</reference>
<feature type="compositionally biased region" description="Acidic residues" evidence="1">
    <location>
        <begin position="69"/>
        <end position="82"/>
    </location>
</feature>
<feature type="region of interest" description="Disordered" evidence="1">
    <location>
        <begin position="38"/>
        <end position="82"/>
    </location>
</feature>
<comment type="caution">
    <text evidence="2">The sequence shown here is derived from an EMBL/GenBank/DDBJ whole genome shotgun (WGS) entry which is preliminary data.</text>
</comment>
<organism evidence="2 3">
    <name type="scientific">Euphydryas editha</name>
    <name type="common">Edith's checkerspot</name>
    <dbReference type="NCBI Taxonomy" id="104508"/>
    <lineage>
        <taxon>Eukaryota</taxon>
        <taxon>Metazoa</taxon>
        <taxon>Ecdysozoa</taxon>
        <taxon>Arthropoda</taxon>
        <taxon>Hexapoda</taxon>
        <taxon>Insecta</taxon>
        <taxon>Pterygota</taxon>
        <taxon>Neoptera</taxon>
        <taxon>Endopterygota</taxon>
        <taxon>Lepidoptera</taxon>
        <taxon>Glossata</taxon>
        <taxon>Ditrysia</taxon>
        <taxon>Papilionoidea</taxon>
        <taxon>Nymphalidae</taxon>
        <taxon>Nymphalinae</taxon>
        <taxon>Euphydryas</taxon>
    </lineage>
</organism>
<protein>
    <submittedName>
        <fullName evidence="2">Uncharacterized protein</fullName>
    </submittedName>
</protein>